<dbReference type="RefSeq" id="WP_127162691.1">
    <property type="nucleotide sequence ID" value="NZ_CP029822.1"/>
</dbReference>
<organism evidence="1 2">
    <name type="scientific">Entomomonas moraniae</name>
    <dbReference type="NCBI Taxonomy" id="2213226"/>
    <lineage>
        <taxon>Bacteria</taxon>
        <taxon>Pseudomonadati</taxon>
        <taxon>Pseudomonadota</taxon>
        <taxon>Gammaproteobacteria</taxon>
        <taxon>Pseudomonadales</taxon>
        <taxon>Pseudomonadaceae</taxon>
        <taxon>Entomomonas</taxon>
    </lineage>
</organism>
<dbReference type="AlphaFoldDB" id="A0A3Q9JKM6"/>
<reference evidence="2" key="1">
    <citation type="submission" date="2018-06" db="EMBL/GenBank/DDBJ databases">
        <title>Complete genome of Pseudomonas insecticola strain QZS01.</title>
        <authorList>
            <person name="Wang J."/>
            <person name="Su Q."/>
        </authorList>
    </citation>
    <scope>NUCLEOTIDE SEQUENCE [LARGE SCALE GENOMIC DNA]</scope>
    <source>
        <strain evidence="2">QZS01</strain>
    </source>
</reference>
<gene>
    <name evidence="1" type="ORF">DM558_06135</name>
</gene>
<sequence>MPHIIGTIDDSNGQLAHYNLLEVIHDFTSNNGWEVLRYDTTKANRELIIKGKGYSGQEQIYLCFYTYQSETADYYNIAMGTAIGYVAGNPITTQPNVIFSGVPAHNRRIDYWLSLSPQRITGLLRVGTPVYESFYCGKCLPYALPNQYPLPLVCGGMLNGASATRFSESSHSMPYKGNRANFRLFFNSGAWLQPEVWPWVNTNLVGSKYLRSCNEAYTLQRLILTDSNNLYGELEGIAHISGFDNAVENTLVIDGVTWVIGQDVSRTGVNDYYAMRLDA</sequence>
<accession>A0A3Q9JKM6</accession>
<proteinExistence type="predicted"/>
<dbReference type="KEGG" id="emo:DM558_06135"/>
<evidence type="ECO:0000313" key="2">
    <source>
        <dbReference type="Proteomes" id="UP000273143"/>
    </source>
</evidence>
<dbReference type="Proteomes" id="UP000273143">
    <property type="component" value="Chromosome"/>
</dbReference>
<name>A0A3Q9JKM6_9GAMM</name>
<keyword evidence="2" id="KW-1185">Reference proteome</keyword>
<protein>
    <submittedName>
        <fullName evidence="1">Uncharacterized protein</fullName>
    </submittedName>
</protein>
<evidence type="ECO:0000313" key="1">
    <source>
        <dbReference type="EMBL" id="AZS50379.1"/>
    </source>
</evidence>
<dbReference type="EMBL" id="CP029822">
    <property type="protein sequence ID" value="AZS50379.1"/>
    <property type="molecule type" value="Genomic_DNA"/>
</dbReference>